<keyword evidence="1" id="KW-0812">Transmembrane</keyword>
<dbReference type="Proteomes" id="UP000004846">
    <property type="component" value="Unassembled WGS sequence"/>
</dbReference>
<organism evidence="2 3">
    <name type="scientific">Enterococcus faecalis TX4248</name>
    <dbReference type="NCBI Taxonomy" id="749495"/>
    <lineage>
        <taxon>Bacteria</taxon>
        <taxon>Bacillati</taxon>
        <taxon>Bacillota</taxon>
        <taxon>Bacilli</taxon>
        <taxon>Lactobacillales</taxon>
        <taxon>Enterococcaceae</taxon>
        <taxon>Enterococcus</taxon>
    </lineage>
</organism>
<reference evidence="2 3" key="1">
    <citation type="submission" date="2010-07" db="EMBL/GenBank/DDBJ databases">
        <authorList>
            <person name="Sid Ahmed O."/>
        </authorList>
    </citation>
    <scope>NUCLEOTIDE SEQUENCE [LARGE SCALE GENOMIC DNA]</scope>
    <source>
        <strain evidence="2 3">TX4248</strain>
    </source>
</reference>
<comment type="caution">
    <text evidence="2">The sequence shown here is derived from an EMBL/GenBank/DDBJ whole genome shotgun (WGS) entry which is preliminary data.</text>
</comment>
<evidence type="ECO:0008006" key="4">
    <source>
        <dbReference type="Google" id="ProtNLM"/>
    </source>
</evidence>
<evidence type="ECO:0000313" key="3">
    <source>
        <dbReference type="Proteomes" id="UP000004846"/>
    </source>
</evidence>
<accession>A0A125W8T0</accession>
<gene>
    <name evidence="2" type="ORF">HMPREF9498_00710</name>
</gene>
<dbReference type="AlphaFoldDB" id="A0A125W8T0"/>
<name>A0A125W8T0_ENTFL</name>
<dbReference type="EMBL" id="AEBR01000021">
    <property type="protein sequence ID" value="EFM83608.1"/>
    <property type="molecule type" value="Genomic_DNA"/>
</dbReference>
<feature type="transmembrane region" description="Helical" evidence="1">
    <location>
        <begin position="216"/>
        <end position="234"/>
    </location>
</feature>
<dbReference type="HOGENOM" id="CLU_094880_0_0_9"/>
<proteinExistence type="predicted"/>
<feature type="transmembrane region" description="Helical" evidence="1">
    <location>
        <begin position="175"/>
        <end position="204"/>
    </location>
</feature>
<feature type="transmembrane region" description="Helical" evidence="1">
    <location>
        <begin position="24"/>
        <end position="43"/>
    </location>
</feature>
<dbReference type="GeneID" id="60892903"/>
<protein>
    <recommendedName>
        <fullName evidence="4">DUF1189 domain-containing protein</fullName>
    </recommendedName>
</protein>
<feature type="transmembrane region" description="Helical" evidence="1">
    <location>
        <begin position="240"/>
        <end position="257"/>
    </location>
</feature>
<keyword evidence="1" id="KW-1133">Transmembrane helix</keyword>
<keyword evidence="1" id="KW-0472">Membrane</keyword>
<dbReference type="Pfam" id="PF06691">
    <property type="entry name" value="DUF1189"/>
    <property type="match status" value="1"/>
</dbReference>
<evidence type="ECO:0000313" key="2">
    <source>
        <dbReference type="EMBL" id="EFM83608.1"/>
    </source>
</evidence>
<sequence length="269" mass="29810">MNTLQLFKQAFFSVSELRHAKKMAFWKVILYAVFLSAILALPITKQVFSVLQEVQQDGQKIAEKLPDFSIENGTLQTKAKESGFIYQTDSIIFTFDPDGKRTAADVQKDLIGNAFGLAFLQDEFVVALPNSGATESILGTDQFIFPYSKGTLDGVNAQSIKTALSEAAIPWWTKLIVFLVAIYPVLIGLVLDLLIAAIGASLYSKLRFYSLRLIDCLKIITYCATVPVILSAILNFVNPMFNDGILVILLSLFFFFVTTKNEPRNIPGS</sequence>
<dbReference type="InterPro" id="IPR009574">
    <property type="entry name" value="DUF1189"/>
</dbReference>
<evidence type="ECO:0000256" key="1">
    <source>
        <dbReference type="SAM" id="Phobius"/>
    </source>
</evidence>
<dbReference type="RefSeq" id="WP_002355344.1">
    <property type="nucleotide sequence ID" value="NZ_GL454427.1"/>
</dbReference>